<dbReference type="FunFam" id="3.40.630.70:FF:000001">
    <property type="entry name" value="Leucyl/phenylalanyl-tRNA--protein transferase"/>
    <property type="match status" value="1"/>
</dbReference>
<comment type="function">
    <text evidence="4">Functions in the N-end rule pathway of protein degradation where it conjugates Leu, Phe and, less efficiently, Met from aminoacyl-tRNAs to the N-termini of proteins containing an N-terminal arginine or lysine.</text>
</comment>
<comment type="subcellular location">
    <subcellularLocation>
        <location evidence="4">Cytoplasm</location>
    </subcellularLocation>
</comment>
<dbReference type="EC" id="2.3.2.6" evidence="4"/>
<dbReference type="SUPFAM" id="SSF55729">
    <property type="entry name" value="Acyl-CoA N-acyltransferases (Nat)"/>
    <property type="match status" value="1"/>
</dbReference>
<dbReference type="RefSeq" id="WP_112861797.1">
    <property type="nucleotide sequence ID" value="NZ_UAQP01000005.1"/>
</dbReference>
<dbReference type="GO" id="GO:0008914">
    <property type="term" value="F:leucyl-tRNA--protein transferase activity"/>
    <property type="evidence" value="ECO:0007669"/>
    <property type="project" value="UniProtKB-UniRule"/>
</dbReference>
<dbReference type="Pfam" id="PF03588">
    <property type="entry name" value="Leu_Phe_trans"/>
    <property type="match status" value="1"/>
</dbReference>
<dbReference type="GO" id="GO:0030163">
    <property type="term" value="P:protein catabolic process"/>
    <property type="evidence" value="ECO:0007669"/>
    <property type="project" value="UniProtKB-UniRule"/>
</dbReference>
<keyword evidence="3 4" id="KW-0012">Acyltransferase</keyword>
<evidence type="ECO:0000313" key="5">
    <source>
        <dbReference type="EMBL" id="SPU52437.1"/>
    </source>
</evidence>
<dbReference type="AlphaFoldDB" id="A0A2X1B6H9"/>
<evidence type="ECO:0000256" key="2">
    <source>
        <dbReference type="ARBA" id="ARBA00022679"/>
    </source>
</evidence>
<comment type="similarity">
    <text evidence="4">Belongs to the L/F-transferase family.</text>
</comment>
<dbReference type="EMBL" id="UAQP01000005">
    <property type="protein sequence ID" value="SPU52437.1"/>
    <property type="molecule type" value="Genomic_DNA"/>
</dbReference>
<evidence type="ECO:0000256" key="4">
    <source>
        <dbReference type="HAMAP-Rule" id="MF_00688"/>
    </source>
</evidence>
<dbReference type="GO" id="GO:0005737">
    <property type="term" value="C:cytoplasm"/>
    <property type="evidence" value="ECO:0007669"/>
    <property type="project" value="UniProtKB-SubCell"/>
</dbReference>
<comment type="catalytic activity">
    <reaction evidence="4">
        <text>L-phenylalanyl-tRNA(Phe) + an N-terminal L-alpha-aminoacyl-[protein] = an N-terminal L-phenylalanyl-L-alpha-aminoacyl-[protein] + tRNA(Phe)</text>
        <dbReference type="Rhea" id="RHEA:43632"/>
        <dbReference type="Rhea" id="RHEA-COMP:9668"/>
        <dbReference type="Rhea" id="RHEA-COMP:9699"/>
        <dbReference type="Rhea" id="RHEA-COMP:10636"/>
        <dbReference type="Rhea" id="RHEA-COMP:10637"/>
        <dbReference type="ChEBI" id="CHEBI:78442"/>
        <dbReference type="ChEBI" id="CHEBI:78531"/>
        <dbReference type="ChEBI" id="CHEBI:78597"/>
        <dbReference type="ChEBI" id="CHEBI:83561"/>
        <dbReference type="EC" id="2.3.2.6"/>
    </reaction>
</comment>
<comment type="catalytic activity">
    <reaction evidence="4">
        <text>N-terminal L-lysyl-[protein] + L-leucyl-tRNA(Leu) = N-terminal L-leucyl-L-lysyl-[protein] + tRNA(Leu) + H(+)</text>
        <dbReference type="Rhea" id="RHEA:12340"/>
        <dbReference type="Rhea" id="RHEA-COMP:9613"/>
        <dbReference type="Rhea" id="RHEA-COMP:9622"/>
        <dbReference type="Rhea" id="RHEA-COMP:12670"/>
        <dbReference type="Rhea" id="RHEA-COMP:12671"/>
        <dbReference type="ChEBI" id="CHEBI:15378"/>
        <dbReference type="ChEBI" id="CHEBI:65249"/>
        <dbReference type="ChEBI" id="CHEBI:78442"/>
        <dbReference type="ChEBI" id="CHEBI:78494"/>
        <dbReference type="ChEBI" id="CHEBI:133043"/>
        <dbReference type="EC" id="2.3.2.6"/>
    </reaction>
</comment>
<dbReference type="InterPro" id="IPR004616">
    <property type="entry name" value="Leu/Phe-tRNA_Trfase"/>
</dbReference>
<proteinExistence type="inferred from homology"/>
<keyword evidence="2 4" id="KW-0808">Transferase</keyword>
<dbReference type="InterPro" id="IPR016181">
    <property type="entry name" value="Acyl_CoA_acyltransferase"/>
</dbReference>
<dbReference type="InterPro" id="IPR042203">
    <property type="entry name" value="Leu/Phe-tRNA_Trfase_C"/>
</dbReference>
<evidence type="ECO:0000313" key="6">
    <source>
        <dbReference type="Proteomes" id="UP000251186"/>
    </source>
</evidence>
<name>A0A2X1B6H9_BREVE</name>
<evidence type="ECO:0000256" key="1">
    <source>
        <dbReference type="ARBA" id="ARBA00022490"/>
    </source>
</evidence>
<evidence type="ECO:0000256" key="3">
    <source>
        <dbReference type="ARBA" id="ARBA00023315"/>
    </source>
</evidence>
<dbReference type="PANTHER" id="PTHR30098">
    <property type="entry name" value="LEUCYL/PHENYLALANYL-TRNA--PROTEIN TRANSFERASE"/>
    <property type="match status" value="1"/>
</dbReference>
<comment type="catalytic activity">
    <reaction evidence="4">
        <text>N-terminal L-arginyl-[protein] + L-leucyl-tRNA(Leu) = N-terminal L-leucyl-L-arginyl-[protein] + tRNA(Leu) + H(+)</text>
        <dbReference type="Rhea" id="RHEA:50416"/>
        <dbReference type="Rhea" id="RHEA-COMP:9613"/>
        <dbReference type="Rhea" id="RHEA-COMP:9622"/>
        <dbReference type="Rhea" id="RHEA-COMP:12672"/>
        <dbReference type="Rhea" id="RHEA-COMP:12673"/>
        <dbReference type="ChEBI" id="CHEBI:15378"/>
        <dbReference type="ChEBI" id="CHEBI:64719"/>
        <dbReference type="ChEBI" id="CHEBI:78442"/>
        <dbReference type="ChEBI" id="CHEBI:78494"/>
        <dbReference type="ChEBI" id="CHEBI:133044"/>
        <dbReference type="EC" id="2.3.2.6"/>
    </reaction>
</comment>
<gene>
    <name evidence="4 5" type="primary">aat</name>
    <name evidence="5" type="ORF">NCTC11166_00767</name>
</gene>
<dbReference type="NCBIfam" id="TIGR00667">
    <property type="entry name" value="aat"/>
    <property type="match status" value="1"/>
</dbReference>
<dbReference type="HAMAP" id="MF_00688">
    <property type="entry name" value="Leu_Phe_trans"/>
    <property type="match status" value="1"/>
</dbReference>
<reference evidence="5 6" key="1">
    <citation type="submission" date="2018-06" db="EMBL/GenBank/DDBJ databases">
        <authorList>
            <consortium name="Pathogen Informatics"/>
            <person name="Doyle S."/>
        </authorList>
    </citation>
    <scope>NUCLEOTIDE SEQUENCE [LARGE SCALE GENOMIC DNA]</scope>
    <source>
        <strain evidence="5 6">NCTC11166</strain>
    </source>
</reference>
<dbReference type="PANTHER" id="PTHR30098:SF2">
    <property type="entry name" value="LEUCYL_PHENYLALANYL-TRNA--PROTEIN TRANSFERASE"/>
    <property type="match status" value="1"/>
</dbReference>
<accession>A0A2X1B6H9</accession>
<dbReference type="Proteomes" id="UP000251186">
    <property type="component" value="Unassembled WGS sequence"/>
</dbReference>
<dbReference type="Gene3D" id="3.40.630.70">
    <property type="entry name" value="Leucyl/phenylalanyl-tRNA-protein transferase, C-terminal domain"/>
    <property type="match status" value="1"/>
</dbReference>
<protein>
    <recommendedName>
        <fullName evidence="4">Leucyl/phenylalanyl-tRNA--protein transferase</fullName>
        <ecNumber evidence="4">2.3.2.6</ecNumber>
    </recommendedName>
    <alternativeName>
        <fullName evidence="4">L/F-transferase</fullName>
    </alternativeName>
    <alternativeName>
        <fullName evidence="4">Leucyltransferase</fullName>
    </alternativeName>
    <alternativeName>
        <fullName evidence="4">Phenyalanyltransferase</fullName>
    </alternativeName>
</protein>
<keyword evidence="1 4" id="KW-0963">Cytoplasm</keyword>
<organism evidence="5 6">
    <name type="scientific">Brevundimonas vesicularis</name>
    <name type="common">Pseudomonas vesicularis</name>
    <dbReference type="NCBI Taxonomy" id="41276"/>
    <lineage>
        <taxon>Bacteria</taxon>
        <taxon>Pseudomonadati</taxon>
        <taxon>Pseudomonadota</taxon>
        <taxon>Alphaproteobacteria</taxon>
        <taxon>Caulobacterales</taxon>
        <taxon>Caulobacteraceae</taxon>
        <taxon>Brevundimonas</taxon>
    </lineage>
</organism>
<sequence length="243" mass="26449">MTDPDFSASGPFGGFGPEDLLACYARGVFPMAEARDDPRVFIIEPEQRGVIPLDAFHIPSRLRRTVRGEPFEVRVDTAFEAVLDGCAAAQGPDREDTWINGPIRRLYAALFAMGFVHSIECWRDERLVGGLYGVSLGGAFFGESMFSRERDASKVALVHLVARLRKGGWTLLDAQFLTDHLSQFGAVETPQAAYLERLQPALSVRPEQSALCAPLTGAEAVALASAWSIGIREDGSLSSSFRG</sequence>